<accession>A0AAW0GE37</accession>
<gene>
    <name evidence="3" type="ORF">QCA50_007437</name>
</gene>
<feature type="compositionally biased region" description="Acidic residues" evidence="2">
    <location>
        <begin position="1003"/>
        <end position="1018"/>
    </location>
</feature>
<comment type="caution">
    <text evidence="3">The sequence shown here is derived from an EMBL/GenBank/DDBJ whole genome shotgun (WGS) entry which is preliminary data.</text>
</comment>
<feature type="compositionally biased region" description="Acidic residues" evidence="2">
    <location>
        <begin position="415"/>
        <end position="424"/>
    </location>
</feature>
<proteinExistence type="predicted"/>
<keyword evidence="4" id="KW-1185">Reference proteome</keyword>
<keyword evidence="1" id="KW-0175">Coiled coil</keyword>
<reference evidence="3 4" key="1">
    <citation type="submission" date="2022-09" db="EMBL/GenBank/DDBJ databases">
        <authorList>
            <person name="Palmer J.M."/>
        </authorList>
    </citation>
    <scope>NUCLEOTIDE SEQUENCE [LARGE SCALE GENOMIC DNA]</scope>
    <source>
        <strain evidence="3 4">DSM 7382</strain>
    </source>
</reference>
<feature type="region of interest" description="Disordered" evidence="2">
    <location>
        <begin position="399"/>
        <end position="444"/>
    </location>
</feature>
<evidence type="ECO:0000313" key="4">
    <source>
        <dbReference type="Proteomes" id="UP001385951"/>
    </source>
</evidence>
<feature type="region of interest" description="Disordered" evidence="2">
    <location>
        <begin position="187"/>
        <end position="206"/>
    </location>
</feature>
<sequence length="1039" mass="117765">MPKDMSKPRRAPVGVSRQVQTTTFVHPSQSASTSSMSYPAATHRITQVLGFKAKGEAVAKAKEQMKERMEALNSTTRKILEDLQKEAGTLLPDDIGIDVQYEPMQVDPLDNDPAWVDEIEPSSAEQLEIVHGLRDLRLHLLKGMCKRPVQNWKQRRKQEMSAWNPLIEDLAGALLTWKYGALASSPGPNEVDNDLSNPSDAAPPPDTTFEYTADVYDIFSLESSITIHRPPSSTSVPVDLATHGYLAKTPISPTICIGFRTLEHFHRLRLRQPSLSIEAFTKVICDHYQIPYRRYLRTILAETYEIFLRISRVVDKRVQSALGWDTENWRVSNACVACCYMLQDEPPIKFSHLWAHDGNNSLKRMLPVGNRIAADTRVYEDSDYFLPREFVDRYANEVKSRRKDGKEPHRQVDAEGSDDDEDSASEGGHEGDPTDGVNTESHPGVHQCVKNWKAAASDEKKKTWSIFDETGIYASACRHGFILWIADMVRSGELAKYPLSVVAKSLEVLPASSAGGMDIACGFAITAANSCLAGDIIEKKHKFVVNAFHGYSHNYQCQRKNHPNIVEGVGLEDFETMERTFSSSNALASIIRYASAFRRRLFIDTYFRQWDEDKYTNLGTFILHNYQQALKILNEDVAAFEEAKRNLKISDADLDLWEKEQAEYFEALGKEPEGDRLKVEYVELLQALDKAANEKAHANLAFLGNAGDSIFVTENPSPHRAAYAKAVSTTLKLETRRRVTRERYDNILQEVIELEVQFQIPKRWVPGDPEYMEALKYIAERKYTRALDRLQQLVVQRLFELHKMNLSGTAYKTRTLLAKSLQKRSKAIRKAVATYNAAAAAINPPRDRIDMSEITEYNFIEEFALLQDTRNDIRHKPWAKPLYREVFRLRHRIARAKEEILRCNVETRRLYTSIHDHDLLFKDTLAKLKSDESSLYGAVRDFVIRRTRINLALLARVQQISTLDGFTGDISVGVRVGCATTAAAPAPEVTLLDLDGGLVPDEPGNDSDELDVEGEDFEDDDDFQREVRGLENFFQTMSV</sequence>
<dbReference type="AlphaFoldDB" id="A0AAW0GE37"/>
<dbReference type="Proteomes" id="UP001385951">
    <property type="component" value="Unassembled WGS sequence"/>
</dbReference>
<feature type="region of interest" description="Disordered" evidence="2">
    <location>
        <begin position="998"/>
        <end position="1018"/>
    </location>
</feature>
<name>A0AAW0GE37_9APHY</name>
<organism evidence="3 4">
    <name type="scientific">Cerrena zonata</name>
    <dbReference type="NCBI Taxonomy" id="2478898"/>
    <lineage>
        <taxon>Eukaryota</taxon>
        <taxon>Fungi</taxon>
        <taxon>Dikarya</taxon>
        <taxon>Basidiomycota</taxon>
        <taxon>Agaricomycotina</taxon>
        <taxon>Agaricomycetes</taxon>
        <taxon>Polyporales</taxon>
        <taxon>Cerrenaceae</taxon>
        <taxon>Cerrena</taxon>
    </lineage>
</organism>
<feature type="coiled-coil region" evidence="1">
    <location>
        <begin position="623"/>
        <end position="694"/>
    </location>
</feature>
<dbReference type="PANTHER" id="PTHR33096">
    <property type="entry name" value="CXC2 DOMAIN-CONTAINING PROTEIN"/>
    <property type="match status" value="1"/>
</dbReference>
<evidence type="ECO:0000313" key="3">
    <source>
        <dbReference type="EMBL" id="KAK7689644.1"/>
    </source>
</evidence>
<dbReference type="PANTHER" id="PTHR33096:SF1">
    <property type="entry name" value="CXC1-LIKE CYSTEINE CLUSTER ASSOCIATED WITH KDZ TRANSPOSASES DOMAIN-CONTAINING PROTEIN"/>
    <property type="match status" value="1"/>
</dbReference>
<feature type="coiled-coil region" evidence="1">
    <location>
        <begin position="58"/>
        <end position="86"/>
    </location>
</feature>
<dbReference type="Pfam" id="PF18758">
    <property type="entry name" value="KDZ"/>
    <property type="match status" value="1"/>
</dbReference>
<dbReference type="InterPro" id="IPR040521">
    <property type="entry name" value="KDZ"/>
</dbReference>
<evidence type="ECO:0000256" key="1">
    <source>
        <dbReference type="SAM" id="Coils"/>
    </source>
</evidence>
<evidence type="ECO:0000256" key="2">
    <source>
        <dbReference type="SAM" id="MobiDB-lite"/>
    </source>
</evidence>
<protein>
    <submittedName>
        <fullName evidence="3">Uncharacterized protein</fullName>
    </submittedName>
</protein>
<feature type="compositionally biased region" description="Basic and acidic residues" evidence="2">
    <location>
        <begin position="399"/>
        <end position="413"/>
    </location>
</feature>
<dbReference type="EMBL" id="JASBNA010000008">
    <property type="protein sequence ID" value="KAK7689644.1"/>
    <property type="molecule type" value="Genomic_DNA"/>
</dbReference>